<accession>A0A0G1BAR2</accession>
<dbReference type="AlphaFoldDB" id="A0A0G1BAR2"/>
<dbReference type="InterPro" id="IPR043129">
    <property type="entry name" value="ATPase_NBD"/>
</dbReference>
<dbReference type="SUPFAM" id="SSF53067">
    <property type="entry name" value="Actin-like ATPase domain"/>
    <property type="match status" value="1"/>
</dbReference>
<reference evidence="1 2" key="1">
    <citation type="journal article" date="2015" name="Nature">
        <title>rRNA introns, odd ribosomes, and small enigmatic genomes across a large radiation of phyla.</title>
        <authorList>
            <person name="Brown C.T."/>
            <person name="Hug L.A."/>
            <person name="Thomas B.C."/>
            <person name="Sharon I."/>
            <person name="Castelle C.J."/>
            <person name="Singh A."/>
            <person name="Wilkins M.J."/>
            <person name="Williams K.H."/>
            <person name="Banfield J.F."/>
        </authorList>
    </citation>
    <scope>NUCLEOTIDE SEQUENCE [LARGE SCALE GENOMIC DNA]</scope>
</reference>
<dbReference type="Gene3D" id="3.30.420.40">
    <property type="match status" value="2"/>
</dbReference>
<organism evidence="1 2">
    <name type="scientific">Candidatus Magasanikbacteria bacterium GW2011_GWE2_42_7</name>
    <dbReference type="NCBI Taxonomy" id="1619052"/>
    <lineage>
        <taxon>Bacteria</taxon>
        <taxon>Candidatus Magasanikiibacteriota</taxon>
    </lineage>
</organism>
<dbReference type="InterPro" id="IPR005883">
    <property type="entry name" value="PilM"/>
</dbReference>
<evidence type="ECO:0008006" key="3">
    <source>
        <dbReference type="Google" id="ProtNLM"/>
    </source>
</evidence>
<comment type="caution">
    <text evidence="1">The sequence shown here is derived from an EMBL/GenBank/DDBJ whole genome shotgun (WGS) entry which is preliminary data.</text>
</comment>
<dbReference type="Proteomes" id="UP000033867">
    <property type="component" value="Unassembled WGS sequence"/>
</dbReference>
<dbReference type="EMBL" id="LCEK01000062">
    <property type="protein sequence ID" value="KKS70284.1"/>
    <property type="molecule type" value="Genomic_DNA"/>
</dbReference>
<proteinExistence type="predicted"/>
<gene>
    <name evidence="1" type="ORF">UV42_C0062G0006</name>
</gene>
<protein>
    <recommendedName>
        <fullName evidence="3">Type IV pilus assembly protein PilM</fullName>
    </recommendedName>
</protein>
<evidence type="ECO:0000313" key="2">
    <source>
        <dbReference type="Proteomes" id="UP000033867"/>
    </source>
</evidence>
<sequence length="135" mass="15036">GGDNINALLSDKLGLPSDLVNDVKADLLDIHWDDDLVNAFDVVLNPIIKEVQYSFDLFLNQSGNKEKKPEKIVLTGGSSVFPPLKSMLERVFDIRVFVGDPWARIVYQQELKSLLSELGPRMSVSIGLALRNIVE</sequence>
<name>A0A0G1BAR2_9BACT</name>
<dbReference type="Pfam" id="PF11104">
    <property type="entry name" value="PilM_2"/>
    <property type="match status" value="1"/>
</dbReference>
<feature type="non-terminal residue" evidence="1">
    <location>
        <position position="1"/>
    </location>
</feature>
<evidence type="ECO:0000313" key="1">
    <source>
        <dbReference type="EMBL" id="KKS70284.1"/>
    </source>
</evidence>